<dbReference type="RefSeq" id="XP_040728591.1">
    <property type="nucleotide sequence ID" value="XM_040881422.1"/>
</dbReference>
<keyword evidence="4" id="KW-1185">Reference proteome</keyword>
<dbReference type="GO" id="GO:0071011">
    <property type="term" value="C:precatalytic spliceosome"/>
    <property type="evidence" value="ECO:0007669"/>
    <property type="project" value="TreeGrafter"/>
</dbReference>
<feature type="region of interest" description="Disordered" evidence="1">
    <location>
        <begin position="190"/>
        <end position="342"/>
    </location>
</feature>
<feature type="compositionally biased region" description="Low complexity" evidence="1">
    <location>
        <begin position="82"/>
        <end position="106"/>
    </location>
</feature>
<organism evidence="3 4">
    <name type="scientific">Talaromyces amestolkiae</name>
    <dbReference type="NCBI Taxonomy" id="1196081"/>
    <lineage>
        <taxon>Eukaryota</taxon>
        <taxon>Fungi</taxon>
        <taxon>Dikarya</taxon>
        <taxon>Ascomycota</taxon>
        <taxon>Pezizomycotina</taxon>
        <taxon>Eurotiomycetes</taxon>
        <taxon>Eurotiomycetidae</taxon>
        <taxon>Eurotiales</taxon>
        <taxon>Trichocomaceae</taxon>
        <taxon>Talaromyces</taxon>
        <taxon>Talaromyces sect. Talaromyces</taxon>
    </lineage>
</organism>
<feature type="compositionally biased region" description="Basic and acidic residues" evidence="1">
    <location>
        <begin position="167"/>
        <end position="177"/>
    </location>
</feature>
<dbReference type="InterPro" id="IPR040052">
    <property type="entry name" value="RBM17"/>
</dbReference>
<evidence type="ECO:0000313" key="3">
    <source>
        <dbReference type="EMBL" id="RAO64074.1"/>
    </source>
</evidence>
<feature type="compositionally biased region" description="Polar residues" evidence="1">
    <location>
        <begin position="312"/>
        <end position="321"/>
    </location>
</feature>
<protein>
    <recommendedName>
        <fullName evidence="2">G-patch domain-containing protein</fullName>
    </recommendedName>
</protein>
<comment type="caution">
    <text evidence="3">The sequence shown here is derived from an EMBL/GenBank/DDBJ whole genome shotgun (WGS) entry which is preliminary data.</text>
</comment>
<dbReference type="InterPro" id="IPR000467">
    <property type="entry name" value="G_patch_dom"/>
</dbReference>
<dbReference type="GO" id="GO:0045292">
    <property type="term" value="P:mRNA cis splicing, via spliceosome"/>
    <property type="evidence" value="ECO:0007669"/>
    <property type="project" value="InterPro"/>
</dbReference>
<feature type="domain" description="G-patch" evidence="2">
    <location>
        <begin position="369"/>
        <end position="420"/>
    </location>
</feature>
<dbReference type="OrthoDB" id="5411533at2759"/>
<dbReference type="Gene3D" id="3.30.70.330">
    <property type="match status" value="1"/>
</dbReference>
<gene>
    <name evidence="3" type="ORF">BHQ10_000086</name>
</gene>
<evidence type="ECO:0000259" key="2">
    <source>
        <dbReference type="PROSITE" id="PS50174"/>
    </source>
</evidence>
<dbReference type="SMART" id="SM00443">
    <property type="entry name" value="G_patch"/>
    <property type="match status" value="1"/>
</dbReference>
<reference evidence="3 4" key="1">
    <citation type="journal article" date="2017" name="Biotechnol. Biofuels">
        <title>Differential beta-glucosidase expression as a function of carbon source availability in Talaromyces amestolkiae: a genomic and proteomic approach.</title>
        <authorList>
            <person name="de Eugenio L.I."/>
            <person name="Mendez-Liter J.A."/>
            <person name="Nieto-Dominguez M."/>
            <person name="Alonso L."/>
            <person name="Gil-Munoz J."/>
            <person name="Barriuso J."/>
            <person name="Prieto A."/>
            <person name="Martinez M.J."/>
        </authorList>
    </citation>
    <scope>NUCLEOTIDE SEQUENCE [LARGE SCALE GENOMIC DNA]</scope>
    <source>
        <strain evidence="3 4">CIB</strain>
    </source>
</reference>
<evidence type="ECO:0000313" key="4">
    <source>
        <dbReference type="Proteomes" id="UP000249363"/>
    </source>
</evidence>
<dbReference type="AlphaFoldDB" id="A0A364KKK6"/>
<dbReference type="Proteomes" id="UP000249363">
    <property type="component" value="Unassembled WGS sequence"/>
</dbReference>
<dbReference type="InterPro" id="IPR035979">
    <property type="entry name" value="RBD_domain_sf"/>
</dbReference>
<feature type="compositionally biased region" description="Pro residues" evidence="1">
    <location>
        <begin position="293"/>
        <end position="303"/>
    </location>
</feature>
<dbReference type="PANTHER" id="PTHR13288:SF8">
    <property type="entry name" value="SPLICING FACTOR 45"/>
    <property type="match status" value="1"/>
</dbReference>
<dbReference type="GO" id="GO:0003676">
    <property type="term" value="F:nucleic acid binding"/>
    <property type="evidence" value="ECO:0007669"/>
    <property type="project" value="InterPro"/>
</dbReference>
<proteinExistence type="predicted"/>
<dbReference type="FunFam" id="3.30.70.330:FF:000495">
    <property type="entry name" value="Putative G-patch DNA repair protein (Drt111)"/>
    <property type="match status" value="1"/>
</dbReference>
<feature type="compositionally biased region" description="Polar residues" evidence="1">
    <location>
        <begin position="228"/>
        <end position="238"/>
    </location>
</feature>
<dbReference type="SUPFAM" id="SSF54928">
    <property type="entry name" value="RNA-binding domain, RBD"/>
    <property type="match status" value="1"/>
</dbReference>
<dbReference type="Pfam" id="PF01585">
    <property type="entry name" value="G-patch"/>
    <property type="match status" value="1"/>
</dbReference>
<dbReference type="STRING" id="1196081.A0A364KKK6"/>
<dbReference type="InterPro" id="IPR012677">
    <property type="entry name" value="Nucleotide-bd_a/b_plait_sf"/>
</dbReference>
<accession>A0A364KKK6</accession>
<feature type="region of interest" description="Disordered" evidence="1">
    <location>
        <begin position="405"/>
        <end position="426"/>
    </location>
</feature>
<sequence>MPPQPQSKSGGLSLYANLLDPASESSTAPGTIAKAPVLFTQSSEGGIDTDETSADKQQKSAASLRFQPIKRPQLPNQKPKAKPAFPKPASTPSATGYTTAATTSSTRLQVKTTLADWASTADDDDVNGFYGQEKRQRGGRKKRKKNRDGPEMITNWDDIYDPSRPNNYEEYKRSDEKIREVREWKDRLYAHRMARRRSNDYDSDDESPLPRNRQFAPPSYNFAPPANLNDTSKVLSNDSGEDVYAQRFQRTREQDHEVDMEDIDYQPPPPPAAIPNEATGDDAYARRLQMSQQPPPPPPPEQPQVPSKPSMSAFQPASATISRAPVRYTLPPAPEDIPATEEELEAVFAEEEPVQDEGEEAPRSLRPGQKGFAERLMAKYGWTKGSGLGATGTGIVNALQVKVEKSKKKPDSEGGGFATPAGRGKIIASKKKNEEEGKFGPMSEVIVLYGMLDGMDLANELDNSQGGGLMQEIGEECNEKYGRVERVFVHRESNDPIPVFVKFTAQLSALRAVNALEGRIFNGNKITAKFYDTEKFEKGVYQ</sequence>
<dbReference type="GeneID" id="63789303"/>
<evidence type="ECO:0000256" key="1">
    <source>
        <dbReference type="SAM" id="MobiDB-lite"/>
    </source>
</evidence>
<dbReference type="PROSITE" id="PS50174">
    <property type="entry name" value="G_PATCH"/>
    <property type="match status" value="1"/>
</dbReference>
<feature type="compositionally biased region" description="Basic residues" evidence="1">
    <location>
        <begin position="137"/>
        <end position="146"/>
    </location>
</feature>
<dbReference type="EMBL" id="MIKG01000001">
    <property type="protein sequence ID" value="RAO64074.1"/>
    <property type="molecule type" value="Genomic_DNA"/>
</dbReference>
<dbReference type="PANTHER" id="PTHR13288">
    <property type="entry name" value="SPLICING FACTOR 45 SPF45"/>
    <property type="match status" value="1"/>
</dbReference>
<feature type="region of interest" description="Disordered" evidence="1">
    <location>
        <begin position="21"/>
        <end position="177"/>
    </location>
</feature>
<name>A0A364KKK6_TALAM</name>